<evidence type="ECO:0000313" key="6">
    <source>
        <dbReference type="Proteomes" id="UP001155241"/>
    </source>
</evidence>
<keyword evidence="1" id="KW-0805">Transcription regulation</keyword>
<gene>
    <name evidence="5" type="ORF">NG895_27995</name>
</gene>
<dbReference type="InterPro" id="IPR035965">
    <property type="entry name" value="PAS-like_dom_sf"/>
</dbReference>
<evidence type="ECO:0000256" key="1">
    <source>
        <dbReference type="ARBA" id="ARBA00023015"/>
    </source>
</evidence>
<name>A0A9X2FIF1_9BACT</name>
<dbReference type="Proteomes" id="UP001155241">
    <property type="component" value="Unassembled WGS sequence"/>
</dbReference>
<evidence type="ECO:0000256" key="3">
    <source>
        <dbReference type="ARBA" id="ARBA00023163"/>
    </source>
</evidence>
<dbReference type="GO" id="GO:0003700">
    <property type="term" value="F:DNA-binding transcription factor activity"/>
    <property type="evidence" value="ECO:0007669"/>
    <property type="project" value="InterPro"/>
</dbReference>
<protein>
    <submittedName>
        <fullName evidence="5">AraC family transcriptional regulator</fullName>
    </submittedName>
</protein>
<accession>A0A9X2FIF1</accession>
<keyword evidence="2" id="KW-0238">DNA-binding</keyword>
<dbReference type="PROSITE" id="PS01124">
    <property type="entry name" value="HTH_ARAC_FAMILY_2"/>
    <property type="match status" value="1"/>
</dbReference>
<proteinExistence type="predicted"/>
<dbReference type="Pfam" id="PF12833">
    <property type="entry name" value="HTH_18"/>
    <property type="match status" value="1"/>
</dbReference>
<sequence>MTQLSSDLFQQQFFKRNPLAESVIRLFDALPQAYFYAKDRQGRFVKVNHLFLENHGLDDESQALGKTDLDFHPPLMAKAYMDEDQRVMQSGQTLPGQVWPVLHRRRWPRWYVSTKTPLFDPQGRVIGIAGAMYRIEAPEELEKFFQELAPVVRHIDEHYADSISMADMAVLATLSSTHFNRRFKQLFRMTPMQYLRTVRVQAVQRLLTTTQRGMADLAALTGFADQSHLIRVFRQVTGMTPAAFRKRFRE</sequence>
<dbReference type="InterPro" id="IPR018062">
    <property type="entry name" value="HTH_AraC-typ_CS"/>
</dbReference>
<dbReference type="SUPFAM" id="SSF55785">
    <property type="entry name" value="PYP-like sensor domain (PAS domain)"/>
    <property type="match status" value="1"/>
</dbReference>
<keyword evidence="6" id="KW-1185">Reference proteome</keyword>
<dbReference type="InterPro" id="IPR009057">
    <property type="entry name" value="Homeodomain-like_sf"/>
</dbReference>
<dbReference type="RefSeq" id="WP_252855871.1">
    <property type="nucleotide sequence ID" value="NZ_JAMXLR010000092.1"/>
</dbReference>
<dbReference type="InterPro" id="IPR018060">
    <property type="entry name" value="HTH_AraC"/>
</dbReference>
<dbReference type="GO" id="GO:0043565">
    <property type="term" value="F:sequence-specific DNA binding"/>
    <property type="evidence" value="ECO:0007669"/>
    <property type="project" value="InterPro"/>
</dbReference>
<dbReference type="SUPFAM" id="SSF46689">
    <property type="entry name" value="Homeodomain-like"/>
    <property type="match status" value="2"/>
</dbReference>
<keyword evidence="3" id="KW-0804">Transcription</keyword>
<dbReference type="EMBL" id="JAMXLR010000092">
    <property type="protein sequence ID" value="MCO6047764.1"/>
    <property type="molecule type" value="Genomic_DNA"/>
</dbReference>
<dbReference type="Pfam" id="PF08448">
    <property type="entry name" value="PAS_4"/>
    <property type="match status" value="1"/>
</dbReference>
<dbReference type="PANTHER" id="PTHR46796">
    <property type="entry name" value="HTH-TYPE TRANSCRIPTIONAL ACTIVATOR RHAS-RELATED"/>
    <property type="match status" value="1"/>
</dbReference>
<organism evidence="5 6">
    <name type="scientific">Aeoliella straminimaris</name>
    <dbReference type="NCBI Taxonomy" id="2954799"/>
    <lineage>
        <taxon>Bacteria</taxon>
        <taxon>Pseudomonadati</taxon>
        <taxon>Planctomycetota</taxon>
        <taxon>Planctomycetia</taxon>
        <taxon>Pirellulales</taxon>
        <taxon>Lacipirellulaceae</taxon>
        <taxon>Aeoliella</taxon>
    </lineage>
</organism>
<dbReference type="InterPro" id="IPR013656">
    <property type="entry name" value="PAS_4"/>
</dbReference>
<evidence type="ECO:0000259" key="4">
    <source>
        <dbReference type="PROSITE" id="PS01124"/>
    </source>
</evidence>
<dbReference type="AlphaFoldDB" id="A0A9X2FIF1"/>
<reference evidence="5" key="1">
    <citation type="submission" date="2022-06" db="EMBL/GenBank/DDBJ databases">
        <title>Aeoliella straminimaris, a novel planctomycete from sediments.</title>
        <authorList>
            <person name="Vitorino I.R."/>
            <person name="Lage O.M."/>
        </authorList>
    </citation>
    <scope>NUCLEOTIDE SEQUENCE</scope>
    <source>
        <strain evidence="5">ICT_H6.2</strain>
    </source>
</reference>
<evidence type="ECO:0000256" key="2">
    <source>
        <dbReference type="ARBA" id="ARBA00023125"/>
    </source>
</evidence>
<dbReference type="SMART" id="SM00342">
    <property type="entry name" value="HTH_ARAC"/>
    <property type="match status" value="1"/>
</dbReference>
<dbReference type="PROSITE" id="PS00041">
    <property type="entry name" value="HTH_ARAC_FAMILY_1"/>
    <property type="match status" value="1"/>
</dbReference>
<comment type="caution">
    <text evidence="5">The sequence shown here is derived from an EMBL/GenBank/DDBJ whole genome shotgun (WGS) entry which is preliminary data.</text>
</comment>
<dbReference type="Gene3D" id="3.30.450.20">
    <property type="entry name" value="PAS domain"/>
    <property type="match status" value="1"/>
</dbReference>
<evidence type="ECO:0000313" key="5">
    <source>
        <dbReference type="EMBL" id="MCO6047764.1"/>
    </source>
</evidence>
<feature type="domain" description="HTH araC/xylS-type" evidence="4">
    <location>
        <begin position="149"/>
        <end position="247"/>
    </location>
</feature>
<dbReference type="PANTHER" id="PTHR46796:SF13">
    <property type="entry name" value="HTH-TYPE TRANSCRIPTIONAL ACTIVATOR RHAS"/>
    <property type="match status" value="1"/>
</dbReference>
<dbReference type="Gene3D" id="1.10.10.60">
    <property type="entry name" value="Homeodomain-like"/>
    <property type="match status" value="1"/>
</dbReference>
<dbReference type="InterPro" id="IPR050204">
    <property type="entry name" value="AraC_XylS_family_regulators"/>
</dbReference>